<dbReference type="AlphaFoldDB" id="A0AAD6QTB0"/>
<evidence type="ECO:0000313" key="2">
    <source>
        <dbReference type="Proteomes" id="UP001164929"/>
    </source>
</evidence>
<organism evidence="1 2">
    <name type="scientific">Populus alba x Populus x berolinensis</name>
    <dbReference type="NCBI Taxonomy" id="444605"/>
    <lineage>
        <taxon>Eukaryota</taxon>
        <taxon>Viridiplantae</taxon>
        <taxon>Streptophyta</taxon>
        <taxon>Embryophyta</taxon>
        <taxon>Tracheophyta</taxon>
        <taxon>Spermatophyta</taxon>
        <taxon>Magnoliopsida</taxon>
        <taxon>eudicotyledons</taxon>
        <taxon>Gunneridae</taxon>
        <taxon>Pentapetalae</taxon>
        <taxon>rosids</taxon>
        <taxon>fabids</taxon>
        <taxon>Malpighiales</taxon>
        <taxon>Salicaceae</taxon>
        <taxon>Saliceae</taxon>
        <taxon>Populus</taxon>
    </lineage>
</organism>
<protein>
    <submittedName>
        <fullName evidence="1">Uncharacterized protein</fullName>
    </submittedName>
</protein>
<proteinExistence type="predicted"/>
<keyword evidence="2" id="KW-1185">Reference proteome</keyword>
<accession>A0AAD6QTB0</accession>
<dbReference type="Proteomes" id="UP001164929">
    <property type="component" value="Chromosome 5"/>
</dbReference>
<gene>
    <name evidence="1" type="ORF">NC653_012961</name>
</gene>
<reference evidence="1" key="1">
    <citation type="journal article" date="2023" name="Mol. Ecol. Resour.">
        <title>Chromosome-level genome assembly of a triploid poplar Populus alba 'Berolinensis'.</title>
        <authorList>
            <person name="Chen S."/>
            <person name="Yu Y."/>
            <person name="Wang X."/>
            <person name="Wang S."/>
            <person name="Zhang T."/>
            <person name="Zhou Y."/>
            <person name="He R."/>
            <person name="Meng N."/>
            <person name="Wang Y."/>
            <person name="Liu W."/>
            <person name="Liu Z."/>
            <person name="Liu J."/>
            <person name="Guo Q."/>
            <person name="Huang H."/>
            <person name="Sederoff R.R."/>
            <person name="Wang G."/>
            <person name="Qu G."/>
            <person name="Chen S."/>
        </authorList>
    </citation>
    <scope>NUCLEOTIDE SEQUENCE</scope>
    <source>
        <strain evidence="1">SC-2020</strain>
    </source>
</reference>
<sequence>MDDLWRDNKWRLYVSAPMSFADSDLDHCSRSDNSFYKQSVV</sequence>
<comment type="caution">
    <text evidence="1">The sequence shown here is derived from an EMBL/GenBank/DDBJ whole genome shotgun (WGS) entry which is preliminary data.</text>
</comment>
<name>A0AAD6QTB0_9ROSI</name>
<dbReference type="EMBL" id="JAQIZT010000005">
    <property type="protein sequence ID" value="KAJ6996216.1"/>
    <property type="molecule type" value="Genomic_DNA"/>
</dbReference>
<evidence type="ECO:0000313" key="1">
    <source>
        <dbReference type="EMBL" id="KAJ6996216.1"/>
    </source>
</evidence>